<dbReference type="Gene3D" id="2.40.70.10">
    <property type="entry name" value="Acid Proteases"/>
    <property type="match status" value="1"/>
</dbReference>
<feature type="region of interest" description="Disordered" evidence="1">
    <location>
        <begin position="420"/>
        <end position="464"/>
    </location>
</feature>
<name>A0AAD7CNJ3_MYCRO</name>
<dbReference type="Proteomes" id="UP001221757">
    <property type="component" value="Unassembled WGS sequence"/>
</dbReference>
<gene>
    <name evidence="2" type="ORF">B0H17DRAFT_1146580</name>
</gene>
<evidence type="ECO:0000256" key="1">
    <source>
        <dbReference type="SAM" id="MobiDB-lite"/>
    </source>
</evidence>
<dbReference type="InterPro" id="IPR021109">
    <property type="entry name" value="Peptidase_aspartic_dom_sf"/>
</dbReference>
<dbReference type="CDD" id="cd00303">
    <property type="entry name" value="retropepsin_like"/>
    <property type="match status" value="1"/>
</dbReference>
<protein>
    <submittedName>
        <fullName evidence="2">Uncharacterized protein</fullName>
    </submittedName>
</protein>
<evidence type="ECO:0000313" key="3">
    <source>
        <dbReference type="Proteomes" id="UP001221757"/>
    </source>
</evidence>
<organism evidence="2 3">
    <name type="scientific">Mycena rosella</name>
    <name type="common">Pink bonnet</name>
    <name type="synonym">Agaricus rosellus</name>
    <dbReference type="NCBI Taxonomy" id="1033263"/>
    <lineage>
        <taxon>Eukaryota</taxon>
        <taxon>Fungi</taxon>
        <taxon>Dikarya</taxon>
        <taxon>Basidiomycota</taxon>
        <taxon>Agaricomycotina</taxon>
        <taxon>Agaricomycetes</taxon>
        <taxon>Agaricomycetidae</taxon>
        <taxon>Agaricales</taxon>
        <taxon>Marasmiineae</taxon>
        <taxon>Mycenaceae</taxon>
        <taxon>Mycena</taxon>
    </lineage>
</organism>
<sequence>MVPDAYTQYLEALGDDEKPRQIIVAGDSASLRVIYPIVNKCSVVECVTDSGSQIVSMSYEQAKESKLVWDPDIQIFMQSANGSLEKSVGLAKNVAFQFGDITVYLQVHIIRGPAYKILLGRPFEILTESTVQNHPDGSQTLTMKDPNSQKRCMMPTHPRGKISHTSGSKKASAGGGFSPIFDELMQQHERGEMALKFGFNQGNELEIQGYFMPKGAKFTETELQQAYLCASTDSKELKEDQVASTLLLCDDSIWFEVLSKWHFTDGRGGGMVTLTLPYHQAHGHKHTWNHCCRSSLMGADWRSSPSRPADFLQATMFPPKFAALVTVALVSAAAARPVVTSGTGDAAAIDSDATTAGRFACGWQVGADRKHTDNSLTPRQSDFPALSAVAPATPAAGYPGMKAGAIGGSRWCQNKAAAVDASRSRTNSNTVWGQPPAEDAVIEESPNEKRNGEELELQPSKTVEKRWRSAAGSAQAGLDMTDGGGSGAPVSWAVNGVEAAPTNQIAHVSHHLDLNLSNSRSFPPLLKLLAAGFLAYLPTHQDVRKISAARPSEARSLNWCLGARCCCNINHTVPLLNIGYSLTPAWLDVSSATVSRPHSIPPSLTWLHLFPNIPQSSNVSHSSALNAGPTTSISSSSPARPSFRASRTANTQAPIAPPIHTSTWLESLQDIWPHVRPQINQRPRLKTFILNQCLFNVALCHERNKPNQVRPDLLHAQKQPGSLRRRVPFPNVAATLPDFLAADDNY</sequence>
<feature type="compositionally biased region" description="Low complexity" evidence="1">
    <location>
        <begin position="629"/>
        <end position="649"/>
    </location>
</feature>
<reference evidence="2" key="1">
    <citation type="submission" date="2023-03" db="EMBL/GenBank/DDBJ databases">
        <title>Massive genome expansion in bonnet fungi (Mycena s.s.) driven by repeated elements and novel gene families across ecological guilds.</title>
        <authorList>
            <consortium name="Lawrence Berkeley National Laboratory"/>
            <person name="Harder C.B."/>
            <person name="Miyauchi S."/>
            <person name="Viragh M."/>
            <person name="Kuo A."/>
            <person name="Thoen E."/>
            <person name="Andreopoulos B."/>
            <person name="Lu D."/>
            <person name="Skrede I."/>
            <person name="Drula E."/>
            <person name="Henrissat B."/>
            <person name="Morin E."/>
            <person name="Kohler A."/>
            <person name="Barry K."/>
            <person name="LaButti K."/>
            <person name="Morin E."/>
            <person name="Salamov A."/>
            <person name="Lipzen A."/>
            <person name="Mereny Z."/>
            <person name="Hegedus B."/>
            <person name="Baldrian P."/>
            <person name="Stursova M."/>
            <person name="Weitz H."/>
            <person name="Taylor A."/>
            <person name="Grigoriev I.V."/>
            <person name="Nagy L.G."/>
            <person name="Martin F."/>
            <person name="Kauserud H."/>
        </authorList>
    </citation>
    <scope>NUCLEOTIDE SEQUENCE</scope>
    <source>
        <strain evidence="2">CBHHK067</strain>
    </source>
</reference>
<keyword evidence="3" id="KW-1185">Reference proteome</keyword>
<comment type="caution">
    <text evidence="2">The sequence shown here is derived from an EMBL/GenBank/DDBJ whole genome shotgun (WGS) entry which is preliminary data.</text>
</comment>
<feature type="region of interest" description="Disordered" evidence="1">
    <location>
        <begin position="620"/>
        <end position="652"/>
    </location>
</feature>
<dbReference type="EMBL" id="JARKIE010000315">
    <property type="protein sequence ID" value="KAJ7654887.1"/>
    <property type="molecule type" value="Genomic_DNA"/>
</dbReference>
<accession>A0AAD7CNJ3</accession>
<proteinExistence type="predicted"/>
<evidence type="ECO:0000313" key="2">
    <source>
        <dbReference type="EMBL" id="KAJ7654887.1"/>
    </source>
</evidence>
<dbReference type="AlphaFoldDB" id="A0AAD7CNJ3"/>